<feature type="transmembrane region" description="Helical" evidence="2">
    <location>
        <begin position="503"/>
        <end position="523"/>
    </location>
</feature>
<dbReference type="STRING" id="253628.A0A0D2A3Z2"/>
<dbReference type="PANTHER" id="PTHR31331">
    <property type="entry name" value="LCCL DOMAIN PROTEIN (AFU_ORTHOLOGUE AFUA_5G08630)"/>
    <property type="match status" value="1"/>
</dbReference>
<feature type="region of interest" description="Disordered" evidence="1">
    <location>
        <begin position="1"/>
        <end position="34"/>
    </location>
</feature>
<protein>
    <recommendedName>
        <fullName evidence="3">LCCL domain-containing protein</fullName>
    </recommendedName>
</protein>
<dbReference type="OrthoDB" id="441660at2759"/>
<feature type="domain" description="LCCL" evidence="3">
    <location>
        <begin position="179"/>
        <end position="281"/>
    </location>
</feature>
<evidence type="ECO:0000256" key="2">
    <source>
        <dbReference type="SAM" id="Phobius"/>
    </source>
</evidence>
<dbReference type="PANTHER" id="PTHR31331:SF8">
    <property type="entry name" value="LCCL DOMAIN PROTEIN (AFU_ORTHOLOGUE AFUA_5G02970)"/>
    <property type="match status" value="1"/>
</dbReference>
<feature type="transmembrane region" description="Helical" evidence="2">
    <location>
        <begin position="353"/>
        <end position="378"/>
    </location>
</feature>
<sequence>MAPQRSARDAGFDEPYRDDPTSPEALSEQDTVGDGQNEALSFLGIDDDAEVEDDETGDGLTTYQQKHSFLRHIPPRARKSCIATVRWLRGPQPPRIWRITPLFGDVQTYHLKLLDRYAPKKIQKFWLLVGFYLLWLLVFSLMLWKSAFAGDVKGYGKPAVLSCSTKLWRRGNDCGLNGDLCRPFDSNVYAFRCPASCSHEEIYEPYAVGNKTFQYQNLVIGGPPKGSDDLDDAYYRGDSFICSAAIHAGYLSDRTGGCGVVRLTGERADFPASDRNHVKSVEFNSWFPLSFQFVRGKAEACKDLRWQILGVSLTFSIILSLFVTSPSIFFCSIFVGLFAHVSLVSDPPPLSNYYSLISTAFGRFLPASFCMAVMYHVAIRRTLTGLTAQYEKTILWLGACWVGALNNYTFDKIPIQRLTPHDLKQPGAIPALISIICIIIIIVLGQAWCLRVEGKFFKYLSIYAIMGSFLLLLVAVPGLHVRIHHYILALLFLPGTAMQTRPSLLYQGLLVGFFINGIARWGFDSIVQTWMELRGDAPLNSLIPELLPPIIHMNDGIFNTKLPNITFEWIQPNPELGYDGISILINDVERYKGYIDVGEGKFGGMSNFTFVREKEWLDVPVYFRFAFLRGSGAEDYTKGGTWNVDGTWLPPQPGSVR</sequence>
<keyword evidence="5" id="KW-1185">Reference proteome</keyword>
<dbReference type="Pfam" id="PF03815">
    <property type="entry name" value="LCCL"/>
    <property type="match status" value="1"/>
</dbReference>
<dbReference type="InterPro" id="IPR004043">
    <property type="entry name" value="LCCL"/>
</dbReference>
<reference evidence="4 5" key="1">
    <citation type="submission" date="2015-01" db="EMBL/GenBank/DDBJ databases">
        <title>The Genome Sequence of Ochroconis gallopava CBS43764.</title>
        <authorList>
            <consortium name="The Broad Institute Genomics Platform"/>
            <person name="Cuomo C."/>
            <person name="de Hoog S."/>
            <person name="Gorbushina A."/>
            <person name="Stielow B."/>
            <person name="Teixiera M."/>
            <person name="Abouelleil A."/>
            <person name="Chapman S.B."/>
            <person name="Priest M."/>
            <person name="Young S.K."/>
            <person name="Wortman J."/>
            <person name="Nusbaum C."/>
            <person name="Birren B."/>
        </authorList>
    </citation>
    <scope>NUCLEOTIDE SEQUENCE [LARGE SCALE GENOMIC DNA]</scope>
    <source>
        <strain evidence="4 5">CBS 43764</strain>
    </source>
</reference>
<dbReference type="RefSeq" id="XP_016211377.1">
    <property type="nucleotide sequence ID" value="XM_016360700.1"/>
</dbReference>
<dbReference type="SMART" id="SM00603">
    <property type="entry name" value="LCCL"/>
    <property type="match status" value="1"/>
</dbReference>
<accession>A0A0D2A3Z2</accession>
<feature type="transmembrane region" description="Helical" evidence="2">
    <location>
        <begin position="308"/>
        <end position="341"/>
    </location>
</feature>
<evidence type="ECO:0000259" key="3">
    <source>
        <dbReference type="PROSITE" id="PS50820"/>
    </source>
</evidence>
<dbReference type="Gene3D" id="2.170.130.20">
    <property type="entry name" value="LCCL-like domain"/>
    <property type="match status" value="1"/>
</dbReference>
<evidence type="ECO:0000313" key="4">
    <source>
        <dbReference type="EMBL" id="KIW01508.1"/>
    </source>
</evidence>
<evidence type="ECO:0000313" key="5">
    <source>
        <dbReference type="Proteomes" id="UP000053259"/>
    </source>
</evidence>
<dbReference type="InterPro" id="IPR036609">
    <property type="entry name" value="LCCL_sf"/>
</dbReference>
<feature type="transmembrane region" description="Helical" evidence="2">
    <location>
        <begin position="428"/>
        <end position="450"/>
    </location>
</feature>
<dbReference type="InParanoid" id="A0A0D2A3Z2"/>
<dbReference type="AlphaFoldDB" id="A0A0D2A3Z2"/>
<dbReference type="GeneID" id="27314959"/>
<dbReference type="Proteomes" id="UP000053259">
    <property type="component" value="Unassembled WGS sequence"/>
</dbReference>
<keyword evidence="2" id="KW-0472">Membrane</keyword>
<feature type="transmembrane region" description="Helical" evidence="2">
    <location>
        <begin position="462"/>
        <end position="483"/>
    </location>
</feature>
<proteinExistence type="predicted"/>
<dbReference type="SUPFAM" id="SSF69848">
    <property type="entry name" value="LCCL domain"/>
    <property type="match status" value="1"/>
</dbReference>
<dbReference type="FunCoup" id="A0A0D2A3Z2">
    <property type="interactions" value="4"/>
</dbReference>
<feature type="compositionally biased region" description="Basic and acidic residues" evidence="1">
    <location>
        <begin position="1"/>
        <end position="20"/>
    </location>
</feature>
<gene>
    <name evidence="4" type="ORF">PV09_06986</name>
</gene>
<evidence type="ECO:0000256" key="1">
    <source>
        <dbReference type="SAM" id="MobiDB-lite"/>
    </source>
</evidence>
<dbReference type="EMBL" id="KN847554">
    <property type="protein sequence ID" value="KIW01508.1"/>
    <property type="molecule type" value="Genomic_DNA"/>
</dbReference>
<dbReference type="VEuPathDB" id="FungiDB:PV09_06986"/>
<dbReference type="InterPro" id="IPR051957">
    <property type="entry name" value="CRISP-LCCL_domain"/>
</dbReference>
<name>A0A0D2A3Z2_9PEZI</name>
<organism evidence="4 5">
    <name type="scientific">Verruconis gallopava</name>
    <dbReference type="NCBI Taxonomy" id="253628"/>
    <lineage>
        <taxon>Eukaryota</taxon>
        <taxon>Fungi</taxon>
        <taxon>Dikarya</taxon>
        <taxon>Ascomycota</taxon>
        <taxon>Pezizomycotina</taxon>
        <taxon>Dothideomycetes</taxon>
        <taxon>Pleosporomycetidae</taxon>
        <taxon>Venturiales</taxon>
        <taxon>Sympoventuriaceae</taxon>
        <taxon>Verruconis</taxon>
    </lineage>
</organism>
<keyword evidence="2" id="KW-0812">Transmembrane</keyword>
<feature type="transmembrane region" description="Helical" evidence="2">
    <location>
        <begin position="125"/>
        <end position="144"/>
    </location>
</feature>
<dbReference type="HOGENOM" id="CLU_011125_1_0_1"/>
<dbReference type="PROSITE" id="PS50820">
    <property type="entry name" value="LCCL"/>
    <property type="match status" value="1"/>
</dbReference>
<keyword evidence="2" id="KW-1133">Transmembrane helix</keyword>